<dbReference type="InterPro" id="IPR021400">
    <property type="entry name" value="DUF3039"/>
</dbReference>
<accession>A0A6N8GKU0</accession>
<dbReference type="Pfam" id="PF11238">
    <property type="entry name" value="DUF3039"/>
    <property type="match status" value="1"/>
</dbReference>
<keyword evidence="2" id="KW-1185">Reference proteome</keyword>
<dbReference type="AlphaFoldDB" id="A0A6N8GKU0"/>
<dbReference type="EMBL" id="WOGU01000001">
    <property type="protein sequence ID" value="MUN61585.1"/>
    <property type="molecule type" value="Genomic_DNA"/>
</dbReference>
<protein>
    <submittedName>
        <fullName evidence="1">DUF3039 domain-containing protein</fullName>
    </submittedName>
</protein>
<organism evidence="1 2">
    <name type="scientific">Kocuria sediminis</name>
    <dbReference type="NCBI Taxonomy" id="1038857"/>
    <lineage>
        <taxon>Bacteria</taxon>
        <taxon>Bacillati</taxon>
        <taxon>Actinomycetota</taxon>
        <taxon>Actinomycetes</taxon>
        <taxon>Micrococcales</taxon>
        <taxon>Micrococcaceae</taxon>
        <taxon>Kocuria</taxon>
    </lineage>
</organism>
<sequence>MSTITAPAPETAATTKTAKPPTIIHLMHQDDILEAQVYGVPGVAVCGFEFVPSSGSATSGGGESVVCESCDILTKCGVRHPRKRR</sequence>
<dbReference type="RefSeq" id="WP_156266149.1">
    <property type="nucleotide sequence ID" value="NZ_WOGU01000001.1"/>
</dbReference>
<evidence type="ECO:0000313" key="2">
    <source>
        <dbReference type="Proteomes" id="UP000436989"/>
    </source>
</evidence>
<comment type="caution">
    <text evidence="1">The sequence shown here is derived from an EMBL/GenBank/DDBJ whole genome shotgun (WGS) entry which is preliminary data.</text>
</comment>
<evidence type="ECO:0000313" key="1">
    <source>
        <dbReference type="EMBL" id="MUN61585.1"/>
    </source>
</evidence>
<reference evidence="1 2" key="1">
    <citation type="submission" date="2019-12" db="EMBL/GenBank/DDBJ databases">
        <authorList>
            <person name="Shi Y."/>
        </authorList>
    </citation>
    <scope>NUCLEOTIDE SEQUENCE [LARGE SCALE GENOMIC DNA]</scope>
    <source>
        <strain evidence="1 2">JCM 17929</strain>
    </source>
</reference>
<gene>
    <name evidence="1" type="ORF">GMA12_00170</name>
</gene>
<dbReference type="Proteomes" id="UP000436989">
    <property type="component" value="Unassembled WGS sequence"/>
</dbReference>
<proteinExistence type="predicted"/>
<name>A0A6N8GKU0_9MICC</name>